<comment type="caution">
    <text evidence="2">The sequence shown here is derived from an EMBL/GenBank/DDBJ whole genome shotgun (WGS) entry which is preliminary data.</text>
</comment>
<keyword evidence="3" id="KW-1185">Reference proteome</keyword>
<sequence>MPTVRNVCLHRIQENYSLMMPIVKNEEGDEDCQIIGVVELSKNSKRKNDGSSNSNPEKVKKMRQIEAKDGEGSSSSQVTHYIEGLEKEVSAELKTAQLPSWFKLGMCIFSLFGTLNRAGIRLGQQLIE</sequence>
<accession>A0A9P1N7C2</accession>
<protein>
    <submittedName>
        <fullName evidence="2">Uncharacterized protein</fullName>
    </submittedName>
</protein>
<feature type="region of interest" description="Disordered" evidence="1">
    <location>
        <begin position="43"/>
        <end position="78"/>
    </location>
</feature>
<name>A0A9P1N7C2_9PELO</name>
<proteinExistence type="predicted"/>
<dbReference type="AlphaFoldDB" id="A0A9P1N7C2"/>
<evidence type="ECO:0000313" key="2">
    <source>
        <dbReference type="EMBL" id="CAI5453833.1"/>
    </source>
</evidence>
<dbReference type="EMBL" id="CANHGI010000005">
    <property type="protein sequence ID" value="CAI5453833.1"/>
    <property type="molecule type" value="Genomic_DNA"/>
</dbReference>
<gene>
    <name evidence="2" type="ORF">CAMP_LOCUS16470</name>
</gene>
<feature type="compositionally biased region" description="Basic and acidic residues" evidence="1">
    <location>
        <begin position="57"/>
        <end position="71"/>
    </location>
</feature>
<evidence type="ECO:0000313" key="3">
    <source>
        <dbReference type="Proteomes" id="UP001152747"/>
    </source>
</evidence>
<evidence type="ECO:0000256" key="1">
    <source>
        <dbReference type="SAM" id="MobiDB-lite"/>
    </source>
</evidence>
<organism evidence="2 3">
    <name type="scientific">Caenorhabditis angaria</name>
    <dbReference type="NCBI Taxonomy" id="860376"/>
    <lineage>
        <taxon>Eukaryota</taxon>
        <taxon>Metazoa</taxon>
        <taxon>Ecdysozoa</taxon>
        <taxon>Nematoda</taxon>
        <taxon>Chromadorea</taxon>
        <taxon>Rhabditida</taxon>
        <taxon>Rhabditina</taxon>
        <taxon>Rhabditomorpha</taxon>
        <taxon>Rhabditoidea</taxon>
        <taxon>Rhabditidae</taxon>
        <taxon>Peloderinae</taxon>
        <taxon>Caenorhabditis</taxon>
    </lineage>
</organism>
<dbReference type="Proteomes" id="UP001152747">
    <property type="component" value="Unassembled WGS sequence"/>
</dbReference>
<reference evidence="2" key="1">
    <citation type="submission" date="2022-11" db="EMBL/GenBank/DDBJ databases">
        <authorList>
            <person name="Kikuchi T."/>
        </authorList>
    </citation>
    <scope>NUCLEOTIDE SEQUENCE</scope>
    <source>
        <strain evidence="2">PS1010</strain>
    </source>
</reference>